<keyword evidence="3" id="KW-1185">Reference proteome</keyword>
<evidence type="ECO:0000259" key="1">
    <source>
        <dbReference type="Pfam" id="PF15567"/>
    </source>
</evidence>
<dbReference type="InterPro" id="IPR029082">
    <property type="entry name" value="Imm35"/>
</dbReference>
<sequence length="84" mass="9291">MMISYDDAHQKALARVARIASGSEFEIVILEPHIRETDDAWYFPYDGRDFVENGNFSAALAGNHPVRVSKADGDVRLESPPEGA</sequence>
<evidence type="ECO:0000313" key="2">
    <source>
        <dbReference type="EMBL" id="WUM19783.1"/>
    </source>
</evidence>
<dbReference type="RefSeq" id="WP_328857234.1">
    <property type="nucleotide sequence ID" value="NZ_CP108021.1"/>
</dbReference>
<dbReference type="AlphaFoldDB" id="A0AAU4K1D0"/>
<dbReference type="Pfam" id="PF15567">
    <property type="entry name" value="Imm35"/>
    <property type="match status" value="1"/>
</dbReference>
<name>A0AAU4K1D0_9NOCA</name>
<reference evidence="2 3" key="1">
    <citation type="submission" date="2022-10" db="EMBL/GenBank/DDBJ databases">
        <title>The complete genomes of actinobacterial strains from the NBC collection.</title>
        <authorList>
            <person name="Joergensen T.S."/>
            <person name="Alvarez Arevalo M."/>
            <person name="Sterndorff E.B."/>
            <person name="Faurdal D."/>
            <person name="Vuksanovic O."/>
            <person name="Mourched A.-S."/>
            <person name="Charusanti P."/>
            <person name="Shaw S."/>
            <person name="Blin K."/>
            <person name="Weber T."/>
        </authorList>
    </citation>
    <scope>NUCLEOTIDE SEQUENCE [LARGE SCALE GENOMIC DNA]</scope>
    <source>
        <strain evidence="2 3">NBC_00319</strain>
    </source>
</reference>
<feature type="domain" description="Immunity protein 35" evidence="1">
    <location>
        <begin position="7"/>
        <end position="74"/>
    </location>
</feature>
<evidence type="ECO:0000313" key="3">
    <source>
        <dbReference type="Proteomes" id="UP001432128"/>
    </source>
</evidence>
<dbReference type="EMBL" id="CP108021">
    <property type="protein sequence ID" value="WUM19783.1"/>
    <property type="molecule type" value="Genomic_DNA"/>
</dbReference>
<gene>
    <name evidence="2" type="ORF">OG579_19135</name>
</gene>
<dbReference type="KEGG" id="whr:OG579_19135"/>
<dbReference type="Proteomes" id="UP001432128">
    <property type="component" value="Chromosome"/>
</dbReference>
<organism evidence="2 3">
    <name type="scientific">Williamsia herbipolensis</name>
    <dbReference type="NCBI Taxonomy" id="1603258"/>
    <lineage>
        <taxon>Bacteria</taxon>
        <taxon>Bacillati</taxon>
        <taxon>Actinomycetota</taxon>
        <taxon>Actinomycetes</taxon>
        <taxon>Mycobacteriales</taxon>
        <taxon>Nocardiaceae</taxon>
        <taxon>Williamsia</taxon>
    </lineage>
</organism>
<accession>A0AAU4K1D0</accession>
<proteinExistence type="predicted"/>
<protein>
    <submittedName>
        <fullName evidence="2">YrhB family protein</fullName>
    </submittedName>
</protein>